<feature type="domain" description="MaoC-like" evidence="2">
    <location>
        <begin position="183"/>
        <end position="275"/>
    </location>
</feature>
<comment type="similarity">
    <text evidence="1">Belongs to the enoyl-CoA hydratase/isomerase family.</text>
</comment>
<dbReference type="InterPro" id="IPR029069">
    <property type="entry name" value="HotDog_dom_sf"/>
</dbReference>
<organism evidence="3 4">
    <name type="scientific">Actinokineospora guangxiensis</name>
    <dbReference type="NCBI Taxonomy" id="1490288"/>
    <lineage>
        <taxon>Bacteria</taxon>
        <taxon>Bacillati</taxon>
        <taxon>Actinomycetota</taxon>
        <taxon>Actinomycetes</taxon>
        <taxon>Pseudonocardiales</taxon>
        <taxon>Pseudonocardiaceae</taxon>
        <taxon>Actinokineospora</taxon>
    </lineage>
</organism>
<sequence>MAVVDLGESPSLGLLYPKAAVAGLTKRGGDELPERVYQWRGVRVDPAHLAAYDRVCGFRLADELPATYPHVLTFPMQVKLMTDADFPFPLIGSVHLRNRISQSRALRVDEEFDLRVHVENLRPHAKGRQFDMVSQAFAAGEAVWHDTSTYLVRGGGSGASSAGSGSAPGAPSAVWRVPEDIGRRYGEVSGDRNPIHLHPLSARLFGFRRAIAHGMWTKARCLAAYEGRLPEAHTVDVRFKLPVLLPAKVAFSSVRVEDGYRFGLVDVRKGKPHLEGVITV</sequence>
<evidence type="ECO:0000259" key="2">
    <source>
        <dbReference type="Pfam" id="PF01575"/>
    </source>
</evidence>
<dbReference type="Pfam" id="PF01575">
    <property type="entry name" value="MaoC_dehydratas"/>
    <property type="match status" value="1"/>
</dbReference>
<dbReference type="Proteomes" id="UP001596157">
    <property type="component" value="Unassembled WGS sequence"/>
</dbReference>
<dbReference type="Gene3D" id="3.10.129.10">
    <property type="entry name" value="Hotdog Thioesterase"/>
    <property type="match status" value="1"/>
</dbReference>
<dbReference type="EMBL" id="JBHSKF010000001">
    <property type="protein sequence ID" value="MFC5285617.1"/>
    <property type="molecule type" value="Genomic_DNA"/>
</dbReference>
<evidence type="ECO:0000313" key="4">
    <source>
        <dbReference type="Proteomes" id="UP001596157"/>
    </source>
</evidence>
<reference evidence="4" key="1">
    <citation type="journal article" date="2019" name="Int. J. Syst. Evol. Microbiol.">
        <title>The Global Catalogue of Microorganisms (GCM) 10K type strain sequencing project: providing services to taxonomists for standard genome sequencing and annotation.</title>
        <authorList>
            <consortium name="The Broad Institute Genomics Platform"/>
            <consortium name="The Broad Institute Genome Sequencing Center for Infectious Disease"/>
            <person name="Wu L."/>
            <person name="Ma J."/>
        </authorList>
    </citation>
    <scope>NUCLEOTIDE SEQUENCE [LARGE SCALE GENOMIC DNA]</scope>
    <source>
        <strain evidence="4">CCUG 59778</strain>
    </source>
</reference>
<gene>
    <name evidence="3" type="ORF">ACFPM7_01010</name>
</gene>
<dbReference type="SUPFAM" id="SSF54637">
    <property type="entry name" value="Thioesterase/thiol ester dehydrase-isomerase"/>
    <property type="match status" value="2"/>
</dbReference>
<comment type="caution">
    <text evidence="3">The sequence shown here is derived from an EMBL/GenBank/DDBJ whole genome shotgun (WGS) entry which is preliminary data.</text>
</comment>
<evidence type="ECO:0000313" key="3">
    <source>
        <dbReference type="EMBL" id="MFC5285617.1"/>
    </source>
</evidence>
<dbReference type="PANTHER" id="PTHR43841">
    <property type="entry name" value="3-HYDROXYACYL-THIOESTER DEHYDRATASE HTDX-RELATED"/>
    <property type="match status" value="1"/>
</dbReference>
<keyword evidence="4" id="KW-1185">Reference proteome</keyword>
<evidence type="ECO:0000256" key="1">
    <source>
        <dbReference type="ARBA" id="ARBA00005254"/>
    </source>
</evidence>
<dbReference type="PANTHER" id="PTHR43841:SF1">
    <property type="entry name" value="3-HYDROXYACYL-THIOESTER DEHYDRATASE X"/>
    <property type="match status" value="1"/>
</dbReference>
<name>A0ABW0EDY1_9PSEU</name>
<dbReference type="InterPro" id="IPR002539">
    <property type="entry name" value="MaoC-like_dom"/>
</dbReference>
<protein>
    <submittedName>
        <fullName evidence="3">MaoC family dehydratase</fullName>
    </submittedName>
</protein>
<proteinExistence type="inferred from homology"/>
<accession>A0ABW0EDY1</accession>
<dbReference type="RefSeq" id="WP_378242712.1">
    <property type="nucleotide sequence ID" value="NZ_JBHSKF010000001.1"/>
</dbReference>